<dbReference type="PROSITE" id="PS51186">
    <property type="entry name" value="GNAT"/>
    <property type="match status" value="1"/>
</dbReference>
<dbReference type="Proteomes" id="UP000612233">
    <property type="component" value="Unassembled WGS sequence"/>
</dbReference>
<dbReference type="SUPFAM" id="SSF55729">
    <property type="entry name" value="Acyl-CoA N-acyltransferases (Nat)"/>
    <property type="match status" value="1"/>
</dbReference>
<dbReference type="Pfam" id="PF13302">
    <property type="entry name" value="Acetyltransf_3"/>
    <property type="match status" value="1"/>
</dbReference>
<dbReference type="AlphaFoldDB" id="A0A927GIQ0"/>
<comment type="caution">
    <text evidence="2">The sequence shown here is derived from an EMBL/GenBank/DDBJ whole genome shotgun (WGS) entry which is preliminary data.</text>
</comment>
<dbReference type="InterPro" id="IPR000182">
    <property type="entry name" value="GNAT_dom"/>
</dbReference>
<evidence type="ECO:0000313" key="3">
    <source>
        <dbReference type="Proteomes" id="UP000612233"/>
    </source>
</evidence>
<name>A0A927GIQ0_9BACT</name>
<accession>A0A927GIQ0</accession>
<dbReference type="Gene3D" id="3.40.630.30">
    <property type="match status" value="1"/>
</dbReference>
<protein>
    <submittedName>
        <fullName evidence="2">GNAT family N-acetyltransferase</fullName>
    </submittedName>
</protein>
<dbReference type="PANTHER" id="PTHR43328">
    <property type="entry name" value="ACETYLTRANSFERASE-RELATED"/>
    <property type="match status" value="1"/>
</dbReference>
<proteinExistence type="predicted"/>
<dbReference type="EMBL" id="JACXAD010000006">
    <property type="protein sequence ID" value="MBD2767575.1"/>
    <property type="molecule type" value="Genomic_DNA"/>
</dbReference>
<dbReference type="PANTHER" id="PTHR43328:SF1">
    <property type="entry name" value="N-ACETYLTRANSFERASE DOMAIN-CONTAINING PROTEIN"/>
    <property type="match status" value="1"/>
</dbReference>
<dbReference type="GO" id="GO:0016747">
    <property type="term" value="F:acyltransferase activity, transferring groups other than amino-acyl groups"/>
    <property type="evidence" value="ECO:0007669"/>
    <property type="project" value="InterPro"/>
</dbReference>
<organism evidence="2 3">
    <name type="scientific">Hymenobacter montanus</name>
    <dbReference type="NCBI Taxonomy" id="2771359"/>
    <lineage>
        <taxon>Bacteria</taxon>
        <taxon>Pseudomonadati</taxon>
        <taxon>Bacteroidota</taxon>
        <taxon>Cytophagia</taxon>
        <taxon>Cytophagales</taxon>
        <taxon>Hymenobacteraceae</taxon>
        <taxon>Hymenobacter</taxon>
    </lineage>
</organism>
<feature type="domain" description="N-acetyltransferase" evidence="1">
    <location>
        <begin position="25"/>
        <end position="178"/>
    </location>
</feature>
<dbReference type="InterPro" id="IPR016181">
    <property type="entry name" value="Acyl_CoA_acyltransferase"/>
</dbReference>
<keyword evidence="3" id="KW-1185">Reference proteome</keyword>
<gene>
    <name evidence="2" type="ORF">IC235_06685</name>
</gene>
<evidence type="ECO:0000313" key="2">
    <source>
        <dbReference type="EMBL" id="MBD2767575.1"/>
    </source>
</evidence>
<reference evidence="2" key="1">
    <citation type="submission" date="2020-09" db="EMBL/GenBank/DDBJ databases">
        <authorList>
            <person name="Kim M.K."/>
        </authorList>
    </citation>
    <scope>NUCLEOTIDE SEQUENCE</scope>
    <source>
        <strain evidence="2">BT664</strain>
    </source>
</reference>
<sequence>MLAVIVTDIAYRTRYRINPVLNKQIQLRRTEKLDLELFFRFQFDEQAKYLAAFTNKDSTDREAYIERFTKFLNDPTINMQTILVGQTIAGSIAKFEIEGKAEITYWIDRGFWGKGIATTALRSFLTVENTRPILGRVAFDNLGSQKVLERCDFVKIGTDRGFANARQAEIEEFIYQLT</sequence>
<evidence type="ECO:0000259" key="1">
    <source>
        <dbReference type="PROSITE" id="PS51186"/>
    </source>
</evidence>